<sequence length="145" mass="16720">MSGKATRSLFGTAFKHFLNSLKPRRTVGILVGDDYHGNKYYEIPADPSKGKRHPKRWFVPPAEMRFDQDLMPAEWDAWLRNRRSEPPSESELKENLIIATMKKQNADNLSNEDGRKVISAEKISKTSFPVYDEYEKTPGEGLKYK</sequence>
<proteinExistence type="inferred from homology"/>
<evidence type="ECO:0000256" key="1">
    <source>
        <dbReference type="ARBA" id="ARBA00007355"/>
    </source>
</evidence>
<dbReference type="InterPro" id="IPR007763">
    <property type="entry name" value="NDUFA12"/>
</dbReference>
<dbReference type="PANTHER" id="PTHR32470:SF2">
    <property type="entry name" value="NADH DEHYDROGENASE [UBIQUINONE] 1 ALPHA SUBCOMPLEX ASSEMBLY FACTOR 2"/>
    <property type="match status" value="1"/>
</dbReference>
<organism evidence="2 3">
    <name type="scientific">Cherax quadricarinatus</name>
    <name type="common">Australian red claw crayfish</name>
    <dbReference type="NCBI Taxonomy" id="27406"/>
    <lineage>
        <taxon>Eukaryota</taxon>
        <taxon>Metazoa</taxon>
        <taxon>Ecdysozoa</taxon>
        <taxon>Arthropoda</taxon>
        <taxon>Crustacea</taxon>
        <taxon>Multicrustacea</taxon>
        <taxon>Malacostraca</taxon>
        <taxon>Eumalacostraca</taxon>
        <taxon>Eucarida</taxon>
        <taxon>Decapoda</taxon>
        <taxon>Pleocyemata</taxon>
        <taxon>Astacidea</taxon>
        <taxon>Parastacoidea</taxon>
        <taxon>Parastacidae</taxon>
        <taxon>Cherax</taxon>
    </lineage>
</organism>
<evidence type="ECO:0000313" key="3">
    <source>
        <dbReference type="Proteomes" id="UP001445076"/>
    </source>
</evidence>
<dbReference type="GO" id="GO:0045271">
    <property type="term" value="C:respiratory chain complex I"/>
    <property type="evidence" value="ECO:0007669"/>
    <property type="project" value="InterPro"/>
</dbReference>
<reference evidence="2" key="2">
    <citation type="submission" date="2024-01" db="EMBL/GenBank/DDBJ databases">
        <authorList>
            <person name="He J."/>
            <person name="Wang M."/>
            <person name="Zheng J."/>
            <person name="Liu Z."/>
        </authorList>
    </citation>
    <scope>NUCLEOTIDE SEQUENCE</scope>
    <source>
        <strain evidence="2">ZL_2023a</strain>
        <tissue evidence="2">Muscle</tissue>
    </source>
</reference>
<comment type="similarity">
    <text evidence="1">Belongs to the complex I NDUFA12 subunit family.</text>
</comment>
<dbReference type="Pfam" id="PF05071">
    <property type="entry name" value="NDUFA12"/>
    <property type="match status" value="1"/>
</dbReference>
<protein>
    <submittedName>
        <fullName evidence="2">Uncharacterized protein</fullName>
    </submittedName>
</protein>
<comment type="caution">
    <text evidence="2">The sequence shown here is derived from an EMBL/GenBank/DDBJ whole genome shotgun (WGS) entry which is preliminary data.</text>
</comment>
<dbReference type="EMBL" id="JARKIK010000046">
    <property type="protein sequence ID" value="KAK8735745.1"/>
    <property type="molecule type" value="Genomic_DNA"/>
</dbReference>
<evidence type="ECO:0000313" key="2">
    <source>
        <dbReference type="EMBL" id="KAK8735745.1"/>
    </source>
</evidence>
<reference evidence="2 3" key="1">
    <citation type="journal article" date="2024" name="BMC Genomics">
        <title>Genome assembly of redclaw crayfish (Cherax quadricarinatus) provides insights into its immune adaptation and hypoxia tolerance.</title>
        <authorList>
            <person name="Liu Z."/>
            <person name="Zheng J."/>
            <person name="Li H."/>
            <person name="Fang K."/>
            <person name="Wang S."/>
            <person name="He J."/>
            <person name="Zhou D."/>
            <person name="Weng S."/>
            <person name="Chi M."/>
            <person name="Gu Z."/>
            <person name="He J."/>
            <person name="Li F."/>
            <person name="Wang M."/>
        </authorList>
    </citation>
    <scope>NUCLEOTIDE SEQUENCE [LARGE SCALE GENOMIC DNA]</scope>
    <source>
        <strain evidence="2">ZL_2023a</strain>
    </source>
</reference>
<dbReference type="Proteomes" id="UP001445076">
    <property type="component" value="Unassembled WGS sequence"/>
</dbReference>
<accession>A0AAW0X7X5</accession>
<dbReference type="AlphaFoldDB" id="A0AAW0X7X5"/>
<name>A0AAW0X7X5_CHEQU</name>
<dbReference type="EMBL" id="JARKIK010000046">
    <property type="protein sequence ID" value="KAK8735747.1"/>
    <property type="molecule type" value="Genomic_DNA"/>
</dbReference>
<gene>
    <name evidence="2" type="ORF">OTU49_005299</name>
</gene>
<keyword evidence="3" id="KW-1185">Reference proteome</keyword>
<dbReference type="InterPro" id="IPR052618">
    <property type="entry name" value="ComplexI_NDUFA12"/>
</dbReference>
<dbReference type="PANTHER" id="PTHR32470">
    <property type="entry name" value="ADH DEHYDROGENASE [UBIQUINONE] 1 ALPHA SUBCOMPLEX ASSEMBLY FACTOR 2"/>
    <property type="match status" value="1"/>
</dbReference>
<dbReference type="GO" id="GO:0005739">
    <property type="term" value="C:mitochondrion"/>
    <property type="evidence" value="ECO:0007669"/>
    <property type="project" value="TreeGrafter"/>
</dbReference>
<dbReference type="GO" id="GO:0032981">
    <property type="term" value="P:mitochondrial respiratory chain complex I assembly"/>
    <property type="evidence" value="ECO:0007669"/>
    <property type="project" value="TreeGrafter"/>
</dbReference>